<evidence type="ECO:0000313" key="3">
    <source>
        <dbReference type="Proteomes" id="UP000017747"/>
    </source>
</evidence>
<keyword evidence="1" id="KW-0812">Transmembrane</keyword>
<dbReference type="OrthoDB" id="1902994at2"/>
<evidence type="ECO:0008006" key="4">
    <source>
        <dbReference type="Google" id="ProtNLM"/>
    </source>
</evidence>
<keyword evidence="3" id="KW-1185">Reference proteome</keyword>
<evidence type="ECO:0000313" key="2">
    <source>
        <dbReference type="EMBL" id="ETA80744.1"/>
    </source>
</evidence>
<dbReference type="STRING" id="994573.T472_0210075"/>
<evidence type="ECO:0000256" key="1">
    <source>
        <dbReference type="SAM" id="Phobius"/>
    </source>
</evidence>
<keyword evidence="1" id="KW-1133">Transmembrane helix</keyword>
<gene>
    <name evidence="2" type="ORF">T472_0210075</name>
</gene>
<feature type="transmembrane region" description="Helical" evidence="1">
    <location>
        <begin position="54"/>
        <end position="73"/>
    </location>
</feature>
<feature type="transmembrane region" description="Helical" evidence="1">
    <location>
        <begin position="109"/>
        <end position="133"/>
    </location>
</feature>
<dbReference type="AlphaFoldDB" id="V7I6C2"/>
<dbReference type="PANTHER" id="PTHR40078:SF1">
    <property type="entry name" value="INTEGRAL MEMBRANE PROTEIN"/>
    <property type="match status" value="1"/>
</dbReference>
<feature type="transmembrane region" description="Helical" evidence="1">
    <location>
        <begin position="12"/>
        <end position="34"/>
    </location>
</feature>
<keyword evidence="1" id="KW-0472">Membrane</keyword>
<name>V7I6C2_9CLOT</name>
<dbReference type="InterPro" id="IPR038750">
    <property type="entry name" value="YczE/YyaS-like"/>
</dbReference>
<protein>
    <recommendedName>
        <fullName evidence="4">YitT family protein</fullName>
    </recommendedName>
</protein>
<dbReference type="RefSeq" id="WP_023387135.1">
    <property type="nucleotide sequence ID" value="NZ_AXUN02000173.1"/>
</dbReference>
<feature type="transmembrane region" description="Helical" evidence="1">
    <location>
        <begin position="85"/>
        <end position="103"/>
    </location>
</feature>
<comment type="caution">
    <text evidence="2">The sequence shown here is derived from an EMBL/GenBank/DDBJ whole genome shotgun (WGS) entry which is preliminary data.</text>
</comment>
<feature type="transmembrane region" description="Helical" evidence="1">
    <location>
        <begin position="160"/>
        <end position="179"/>
    </location>
</feature>
<dbReference type="eggNOG" id="COG2364">
    <property type="taxonomic scope" value="Bacteria"/>
</dbReference>
<sequence length="217" mass="23574">MKDKPNVLVKKMFLSACSSTLVAIGVCLFLQSRLGSDPITVWLDGVRHSLRTSIGNASLINNSIMLSLALIFARKYIYVGTVMGSLIVGPMMNLFDPIIVNIFSANPTLYMRFVMMAIGQVILCMGTGLNLSLKFGFGTTDSIIVTICDHLKLKYRNMKIIFDLGYTIAGILLGGVFGIGSVVGVLTGGPMIAFFMRFINGSLIRKLKLNEFAESVG</sequence>
<organism evidence="2 3">
    <name type="scientific">Youngiibacter fragilis 232.1</name>
    <dbReference type="NCBI Taxonomy" id="994573"/>
    <lineage>
        <taxon>Bacteria</taxon>
        <taxon>Bacillati</taxon>
        <taxon>Bacillota</taxon>
        <taxon>Clostridia</taxon>
        <taxon>Eubacteriales</taxon>
        <taxon>Clostridiaceae</taxon>
        <taxon>Youngiibacter</taxon>
    </lineage>
</organism>
<dbReference type="Proteomes" id="UP000017747">
    <property type="component" value="Unassembled WGS sequence"/>
</dbReference>
<reference evidence="2 3" key="1">
    <citation type="journal article" date="2014" name="Genome Announc.">
        <title>Genome Sequence of Youngiibacter fragilis, the Type Strain of the Genus Youngiibacter.</title>
        <authorList>
            <person name="Wawrik C.B."/>
            <person name="Callaghan A.V."/>
            <person name="Stamps B.W."/>
            <person name="Wawrik B."/>
        </authorList>
    </citation>
    <scope>NUCLEOTIDE SEQUENCE [LARGE SCALE GENOMIC DNA]</scope>
    <source>
        <strain evidence="2 3">232.1</strain>
    </source>
</reference>
<dbReference type="Pfam" id="PF19700">
    <property type="entry name" value="DUF6198"/>
    <property type="match status" value="1"/>
</dbReference>
<dbReference type="PANTHER" id="PTHR40078">
    <property type="entry name" value="INTEGRAL MEMBRANE PROTEIN-RELATED"/>
    <property type="match status" value="1"/>
</dbReference>
<accession>V7I6C2</accession>
<dbReference type="EMBL" id="AXUN02000173">
    <property type="protein sequence ID" value="ETA80744.1"/>
    <property type="molecule type" value="Genomic_DNA"/>
</dbReference>
<proteinExistence type="predicted"/>